<name>A0A5P1FSF6_ASPOF</name>
<organism evidence="2 3">
    <name type="scientific">Asparagus officinalis</name>
    <name type="common">Garden asparagus</name>
    <dbReference type="NCBI Taxonomy" id="4686"/>
    <lineage>
        <taxon>Eukaryota</taxon>
        <taxon>Viridiplantae</taxon>
        <taxon>Streptophyta</taxon>
        <taxon>Embryophyta</taxon>
        <taxon>Tracheophyta</taxon>
        <taxon>Spermatophyta</taxon>
        <taxon>Magnoliopsida</taxon>
        <taxon>Liliopsida</taxon>
        <taxon>Asparagales</taxon>
        <taxon>Asparagaceae</taxon>
        <taxon>Asparagoideae</taxon>
        <taxon>Asparagus</taxon>
    </lineage>
</organism>
<feature type="region of interest" description="Disordered" evidence="1">
    <location>
        <begin position="54"/>
        <end position="128"/>
    </location>
</feature>
<feature type="region of interest" description="Disordered" evidence="1">
    <location>
        <begin position="1"/>
        <end position="37"/>
    </location>
</feature>
<dbReference type="Proteomes" id="UP000243459">
    <property type="component" value="Chromosome 1"/>
</dbReference>
<dbReference type="EMBL" id="CM007381">
    <property type="protein sequence ID" value="ONK79641.1"/>
    <property type="molecule type" value="Genomic_DNA"/>
</dbReference>
<feature type="compositionally biased region" description="Low complexity" evidence="1">
    <location>
        <begin position="74"/>
        <end position="86"/>
    </location>
</feature>
<evidence type="ECO:0000256" key="1">
    <source>
        <dbReference type="SAM" id="MobiDB-lite"/>
    </source>
</evidence>
<reference evidence="3" key="1">
    <citation type="journal article" date="2017" name="Nat. Commun.">
        <title>The asparagus genome sheds light on the origin and evolution of a young Y chromosome.</title>
        <authorList>
            <person name="Harkess A."/>
            <person name="Zhou J."/>
            <person name="Xu C."/>
            <person name="Bowers J.E."/>
            <person name="Van der Hulst R."/>
            <person name="Ayyampalayam S."/>
            <person name="Mercati F."/>
            <person name="Riccardi P."/>
            <person name="McKain M.R."/>
            <person name="Kakrana A."/>
            <person name="Tang H."/>
            <person name="Ray J."/>
            <person name="Groenendijk J."/>
            <person name="Arikit S."/>
            <person name="Mathioni S.M."/>
            <person name="Nakano M."/>
            <person name="Shan H."/>
            <person name="Telgmann-Rauber A."/>
            <person name="Kanno A."/>
            <person name="Yue Z."/>
            <person name="Chen H."/>
            <person name="Li W."/>
            <person name="Chen Y."/>
            <person name="Xu X."/>
            <person name="Zhang Y."/>
            <person name="Luo S."/>
            <person name="Chen H."/>
            <person name="Gao J."/>
            <person name="Mao Z."/>
            <person name="Pires J.C."/>
            <person name="Luo M."/>
            <person name="Kudrna D."/>
            <person name="Wing R.A."/>
            <person name="Meyers B.C."/>
            <person name="Yi K."/>
            <person name="Kong H."/>
            <person name="Lavrijsen P."/>
            <person name="Sunseri F."/>
            <person name="Falavigna A."/>
            <person name="Ye Y."/>
            <person name="Leebens-Mack J.H."/>
            <person name="Chen G."/>
        </authorList>
    </citation>
    <scope>NUCLEOTIDE SEQUENCE [LARGE SCALE GENOMIC DNA]</scope>
    <source>
        <strain evidence="3">cv. DH0086</strain>
    </source>
</reference>
<accession>A0A5P1FSF6</accession>
<protein>
    <submittedName>
        <fullName evidence="2">Uncharacterized protein</fullName>
    </submittedName>
</protein>
<proteinExistence type="predicted"/>
<evidence type="ECO:0000313" key="3">
    <source>
        <dbReference type="Proteomes" id="UP000243459"/>
    </source>
</evidence>
<keyword evidence="3" id="KW-1185">Reference proteome</keyword>
<dbReference type="Gramene" id="ONK79641">
    <property type="protein sequence ID" value="ONK79641"/>
    <property type="gene ID" value="A4U43_C01F8440"/>
</dbReference>
<dbReference type="AlphaFoldDB" id="A0A5P1FSF6"/>
<sequence>MAATSRNHEQVLKHSTVRLFSPPRKVEGVVGSPTEEEFDEADVWCVQYSASKPDKRFPVHRSRSGRRTDPRVRSASGSSSLSNSGFDESKDDNKSSVPWSRSAWSKIKTGSGSGSGSRLGSTPVNIPD</sequence>
<evidence type="ECO:0000313" key="2">
    <source>
        <dbReference type="EMBL" id="ONK79641.1"/>
    </source>
</evidence>
<gene>
    <name evidence="2" type="ORF">A4U43_C01F8440</name>
</gene>
<feature type="compositionally biased region" description="Basic and acidic residues" evidence="1">
    <location>
        <begin position="1"/>
        <end position="12"/>
    </location>
</feature>